<feature type="transmembrane region" description="Helical" evidence="5">
    <location>
        <begin position="208"/>
        <end position="230"/>
    </location>
</feature>
<protein>
    <recommendedName>
        <fullName evidence="2">Inclusion body clearance protein IML2</fullName>
    </recommendedName>
    <alternativeName>
        <fullName evidence="3">Inclusion body clearance protein iml2</fullName>
    </alternativeName>
</protein>
<dbReference type="PANTHER" id="PTHR31859:SF1">
    <property type="entry name" value="TETRATRICOPEPTIDE REPEAT PROTEIN 39C"/>
    <property type="match status" value="1"/>
</dbReference>
<comment type="caution">
    <text evidence="6">The sequence shown here is derived from an EMBL/GenBank/DDBJ whole genome shotgun (WGS) entry which is preliminary data.</text>
</comment>
<feature type="transmembrane region" description="Helical" evidence="5">
    <location>
        <begin position="251"/>
        <end position="274"/>
    </location>
</feature>
<dbReference type="PANTHER" id="PTHR31859">
    <property type="entry name" value="TETRATRICOPEPTIDE REPEAT PROTEIN 39 FAMILY MEMBER"/>
    <property type="match status" value="1"/>
</dbReference>
<evidence type="ECO:0000256" key="2">
    <source>
        <dbReference type="ARBA" id="ARBA00018424"/>
    </source>
</evidence>
<dbReference type="AlphaFoldDB" id="A0A0F4ZE10"/>
<reference evidence="6 7" key="1">
    <citation type="submission" date="2015-03" db="EMBL/GenBank/DDBJ databases">
        <authorList>
            <person name="Radwan O."/>
            <person name="Al-Naeli F.A."/>
            <person name="Rendon G.A."/>
            <person name="Fields C."/>
        </authorList>
    </citation>
    <scope>NUCLEOTIDE SEQUENCE [LARGE SCALE GENOMIC DNA]</scope>
    <source>
        <strain evidence="6">CR-DP1</strain>
    </source>
</reference>
<organism evidence="6 7">
    <name type="scientific">Thielaviopsis punctulata</name>
    <dbReference type="NCBI Taxonomy" id="72032"/>
    <lineage>
        <taxon>Eukaryota</taxon>
        <taxon>Fungi</taxon>
        <taxon>Dikarya</taxon>
        <taxon>Ascomycota</taxon>
        <taxon>Pezizomycotina</taxon>
        <taxon>Sordariomycetes</taxon>
        <taxon>Hypocreomycetidae</taxon>
        <taxon>Microascales</taxon>
        <taxon>Ceratocystidaceae</taxon>
        <taxon>Thielaviopsis</taxon>
    </lineage>
</organism>
<dbReference type="GO" id="GO:0005829">
    <property type="term" value="C:cytosol"/>
    <property type="evidence" value="ECO:0007669"/>
    <property type="project" value="TreeGrafter"/>
</dbReference>
<keyword evidence="5" id="KW-0812">Transmembrane</keyword>
<dbReference type="Proteomes" id="UP000033483">
    <property type="component" value="Unassembled WGS sequence"/>
</dbReference>
<name>A0A0F4ZE10_9PEZI</name>
<dbReference type="GO" id="GO:0005634">
    <property type="term" value="C:nucleus"/>
    <property type="evidence" value="ECO:0007669"/>
    <property type="project" value="TreeGrafter"/>
</dbReference>
<dbReference type="OrthoDB" id="2154985at2759"/>
<gene>
    <name evidence="6" type="ORF">TD95_000175</name>
</gene>
<sequence>MSRISSWFRSSDPVPRTSPAELLHTEMADITAAFAATELIMDDDMDGAEAILRRSGDSCYHAMALAVISFMRAVLGFEKEVMATAAAELAACETRAAADARRAQRDFPPEICGPVYPAGTEYQLVVAEAQLMGAVVGVLHESLTEALRSVYKLRKAYFALESMTAIKEKAMAATAAATLAGSVSEKLAGDVLEDAAECQADEQTPRDMFIHSGIGTCFGALLFLFSMIPPAFSRLLSLIGLRGDRYRGIQLLWQSTAFANVHGAVAALILLSYYHGLLGFSDILPTRAHWDERADAVGYPRERCKALLSEMKTRYPSSALWRLEEARLCSAARDLPGALAVLQRNDAAPKMKQVQALLGFELALNALFAQRWSLMKTAFVAAMDLNDWSHSMYLFLAAAAEIEMYRDAVVAGAPADQAAAHKKEATELLGRVAGAAGRKKFLAKQLPFEQYVTRKLVKWEARAAQLGVDLVDAVGVSPATEMTVLWNGLARMDAELATAGLKLVEWERVTGARAEIEAAADERASWAVCRAGLLRTLGRVDEAQGVLRAEVLGLDRAEFRGTGEDWILPVGHYEMAVCCWRLAMDAEGETVGANVSQCQEYLDKVAGWESFTLDARIGIRVQTGLETLAWFKSKP</sequence>
<evidence type="ECO:0000256" key="5">
    <source>
        <dbReference type="SAM" id="Phobius"/>
    </source>
</evidence>
<evidence type="ECO:0000256" key="4">
    <source>
        <dbReference type="ARBA" id="ARBA00043897"/>
    </source>
</evidence>
<evidence type="ECO:0000313" key="7">
    <source>
        <dbReference type="Proteomes" id="UP000033483"/>
    </source>
</evidence>
<dbReference type="Pfam" id="PF10300">
    <property type="entry name" value="Iml2-TPR_39"/>
    <property type="match status" value="1"/>
</dbReference>
<proteinExistence type="predicted"/>
<accession>A0A0F4ZE10</accession>
<comment type="function">
    <text evidence="4">Inclusion body (IB) resident protein that interacts strongly with lipid droplet (LD) proteins. Involved in LD-mediated IB clearing after protein folding stress, probably by enabling access to the IBs of an LD-stored soluble sterol derivative that acts as a chaperone in inclusion clearing.</text>
</comment>
<comment type="subunit">
    <text evidence="1">Interacts with lipid droplet proteins.</text>
</comment>
<dbReference type="GO" id="GO:0005741">
    <property type="term" value="C:mitochondrial outer membrane"/>
    <property type="evidence" value="ECO:0007669"/>
    <property type="project" value="TreeGrafter"/>
</dbReference>
<evidence type="ECO:0000256" key="1">
    <source>
        <dbReference type="ARBA" id="ARBA00011408"/>
    </source>
</evidence>
<dbReference type="InterPro" id="IPR019412">
    <property type="entry name" value="IML2/TPR_39"/>
</dbReference>
<dbReference type="EMBL" id="LAEV01001332">
    <property type="protein sequence ID" value="KKA28346.1"/>
    <property type="molecule type" value="Genomic_DNA"/>
</dbReference>
<keyword evidence="7" id="KW-1185">Reference proteome</keyword>
<keyword evidence="5" id="KW-0472">Membrane</keyword>
<evidence type="ECO:0000313" key="6">
    <source>
        <dbReference type="EMBL" id="KKA28346.1"/>
    </source>
</evidence>
<keyword evidence="5" id="KW-1133">Transmembrane helix</keyword>
<evidence type="ECO:0000256" key="3">
    <source>
        <dbReference type="ARBA" id="ARBA00019539"/>
    </source>
</evidence>